<evidence type="ECO:0000313" key="11">
    <source>
        <dbReference type="Proteomes" id="UP000789342"/>
    </source>
</evidence>
<evidence type="ECO:0000256" key="4">
    <source>
        <dbReference type="ARBA" id="ARBA00022692"/>
    </source>
</evidence>
<comment type="subcellular location">
    <subcellularLocation>
        <location evidence="1">Endoplasmic reticulum membrane</location>
        <topology evidence="1">Multi-pass membrane protein</topology>
    </subcellularLocation>
</comment>
<evidence type="ECO:0000256" key="9">
    <source>
        <dbReference type="SAM" id="Phobius"/>
    </source>
</evidence>
<feature type="transmembrane region" description="Helical" evidence="9">
    <location>
        <begin position="222"/>
        <end position="251"/>
    </location>
</feature>
<reference evidence="10" key="1">
    <citation type="submission" date="2021-06" db="EMBL/GenBank/DDBJ databases">
        <authorList>
            <person name="Kallberg Y."/>
            <person name="Tangrot J."/>
            <person name="Rosling A."/>
        </authorList>
    </citation>
    <scope>NUCLEOTIDE SEQUENCE</scope>
    <source>
        <strain evidence="10">CL551</strain>
    </source>
</reference>
<evidence type="ECO:0000313" key="10">
    <source>
        <dbReference type="EMBL" id="CAG8523888.1"/>
    </source>
</evidence>
<dbReference type="GO" id="GO:0005789">
    <property type="term" value="C:endoplasmic reticulum membrane"/>
    <property type="evidence" value="ECO:0007669"/>
    <property type="project" value="UniProtKB-SubCell"/>
</dbReference>
<feature type="transmembrane region" description="Helical" evidence="9">
    <location>
        <begin position="195"/>
        <end position="216"/>
    </location>
</feature>
<dbReference type="EMBL" id="CAJVPV010002339">
    <property type="protein sequence ID" value="CAG8523888.1"/>
    <property type="molecule type" value="Genomic_DNA"/>
</dbReference>
<feature type="transmembrane region" description="Helical" evidence="9">
    <location>
        <begin position="41"/>
        <end position="59"/>
    </location>
</feature>
<proteinExistence type="predicted"/>
<comment type="caution">
    <text evidence="10">The sequence shown here is derived from an EMBL/GenBank/DDBJ whole genome shotgun (WGS) entry which is preliminary data.</text>
</comment>
<dbReference type="InterPro" id="IPR009580">
    <property type="entry name" value="GPI_biosynthesis_protein_Pig-F"/>
</dbReference>
<dbReference type="Proteomes" id="UP000789342">
    <property type="component" value="Unassembled WGS sequence"/>
</dbReference>
<feature type="compositionally biased region" description="Low complexity" evidence="8">
    <location>
        <begin position="11"/>
        <end position="22"/>
    </location>
</feature>
<keyword evidence="4 9" id="KW-0812">Transmembrane</keyword>
<organism evidence="10 11">
    <name type="scientific">Acaulospora morrowiae</name>
    <dbReference type="NCBI Taxonomy" id="94023"/>
    <lineage>
        <taxon>Eukaryota</taxon>
        <taxon>Fungi</taxon>
        <taxon>Fungi incertae sedis</taxon>
        <taxon>Mucoromycota</taxon>
        <taxon>Glomeromycotina</taxon>
        <taxon>Glomeromycetes</taxon>
        <taxon>Diversisporales</taxon>
        <taxon>Acaulosporaceae</taxon>
        <taxon>Acaulospora</taxon>
    </lineage>
</organism>
<sequence>MSQRNKVKFASEPSSGSTSSTEFVPIQDSGFTAKFHPIPHALITLSQLTLSTLCLFYIPPAKLLDDPVNCLNITTGLLIIVQLFIEIIRWMLYLQGDGVETAKSVKAMIRNLIKYKGANFGHAIWITLFGAFMFHLIAILFGAPLISSNVQNTWLFALYMSLLTIFPPAVAFKNHGPYWSRVFSDNNPESIPEKMIYYTTVTTVVGAWLGATVIPLDWDRPWQVWPISCVIGGYIGHVVGSILSLITCCFGNEGAGVRKKRF</sequence>
<evidence type="ECO:0000256" key="3">
    <source>
        <dbReference type="ARBA" id="ARBA00022502"/>
    </source>
</evidence>
<evidence type="ECO:0000256" key="1">
    <source>
        <dbReference type="ARBA" id="ARBA00004477"/>
    </source>
</evidence>
<keyword evidence="11" id="KW-1185">Reference proteome</keyword>
<evidence type="ECO:0000256" key="6">
    <source>
        <dbReference type="ARBA" id="ARBA00022989"/>
    </source>
</evidence>
<gene>
    <name evidence="10" type="ORF">AMORRO_LOCUS4341</name>
</gene>
<feature type="transmembrane region" description="Helical" evidence="9">
    <location>
        <begin position="123"/>
        <end position="147"/>
    </location>
</feature>
<keyword evidence="5" id="KW-0256">Endoplasmic reticulum</keyword>
<dbReference type="Pfam" id="PF06699">
    <property type="entry name" value="PIG-F"/>
    <property type="match status" value="1"/>
</dbReference>
<dbReference type="AlphaFoldDB" id="A0A9N9AAY7"/>
<feature type="region of interest" description="Disordered" evidence="8">
    <location>
        <begin position="1"/>
        <end position="22"/>
    </location>
</feature>
<name>A0A9N9AAY7_9GLOM</name>
<accession>A0A9N9AAY7</accession>
<dbReference type="OrthoDB" id="17366at2759"/>
<keyword evidence="7 9" id="KW-0472">Membrane</keyword>
<evidence type="ECO:0000256" key="5">
    <source>
        <dbReference type="ARBA" id="ARBA00022824"/>
    </source>
</evidence>
<evidence type="ECO:0000256" key="7">
    <source>
        <dbReference type="ARBA" id="ARBA00023136"/>
    </source>
</evidence>
<keyword evidence="6 9" id="KW-1133">Transmembrane helix</keyword>
<evidence type="ECO:0000256" key="8">
    <source>
        <dbReference type="SAM" id="MobiDB-lite"/>
    </source>
</evidence>
<protein>
    <submittedName>
        <fullName evidence="10">18605_t:CDS:1</fullName>
    </submittedName>
</protein>
<feature type="transmembrane region" description="Helical" evidence="9">
    <location>
        <begin position="71"/>
        <end position="92"/>
    </location>
</feature>
<keyword evidence="3" id="KW-0337">GPI-anchor biosynthesis</keyword>
<feature type="transmembrane region" description="Helical" evidence="9">
    <location>
        <begin position="153"/>
        <end position="174"/>
    </location>
</feature>
<comment type="pathway">
    <text evidence="2">Glycolipid biosynthesis; glycosylphosphatidylinositol-anchor biosynthesis.</text>
</comment>
<evidence type="ECO:0000256" key="2">
    <source>
        <dbReference type="ARBA" id="ARBA00004687"/>
    </source>
</evidence>
<dbReference type="GO" id="GO:0006506">
    <property type="term" value="P:GPI anchor biosynthetic process"/>
    <property type="evidence" value="ECO:0007669"/>
    <property type="project" value="UniProtKB-KW"/>
</dbReference>